<keyword evidence="8" id="KW-0547">Nucleotide-binding</keyword>
<keyword evidence="1" id="KW-0808">Transferase</keyword>
<protein>
    <submittedName>
        <fullName evidence="8">ATP-binding protein</fullName>
    </submittedName>
</protein>
<feature type="chain" id="PRO_5046557531" evidence="6">
    <location>
        <begin position="25"/>
        <end position="630"/>
    </location>
</feature>
<accession>A0ABW1U0I5</accession>
<evidence type="ECO:0000313" key="9">
    <source>
        <dbReference type="Proteomes" id="UP001596270"/>
    </source>
</evidence>
<feature type="transmembrane region" description="Helical" evidence="5">
    <location>
        <begin position="315"/>
        <end position="332"/>
    </location>
</feature>
<dbReference type="Pfam" id="PF07695">
    <property type="entry name" value="7TMR-DISM_7TM"/>
    <property type="match status" value="1"/>
</dbReference>
<name>A0ABW1U0I5_9BURK</name>
<keyword evidence="6" id="KW-0732">Signal</keyword>
<keyword evidence="3" id="KW-0902">Two-component regulatory system</keyword>
<feature type="transmembrane region" description="Helical" evidence="5">
    <location>
        <begin position="251"/>
        <end position="275"/>
    </location>
</feature>
<keyword evidence="5" id="KW-0472">Membrane</keyword>
<keyword evidence="4" id="KW-0175">Coiled coil</keyword>
<evidence type="ECO:0000259" key="7">
    <source>
        <dbReference type="SMART" id="SM00387"/>
    </source>
</evidence>
<evidence type="ECO:0000256" key="5">
    <source>
        <dbReference type="SAM" id="Phobius"/>
    </source>
</evidence>
<keyword evidence="5" id="KW-0812">Transmembrane</keyword>
<dbReference type="RefSeq" id="WP_371437607.1">
    <property type="nucleotide sequence ID" value="NZ_JBHSRS010000083.1"/>
</dbReference>
<dbReference type="Gene3D" id="3.30.565.10">
    <property type="entry name" value="Histidine kinase-like ATPase, C-terminal domain"/>
    <property type="match status" value="1"/>
</dbReference>
<dbReference type="GO" id="GO:0005524">
    <property type="term" value="F:ATP binding"/>
    <property type="evidence" value="ECO:0007669"/>
    <property type="project" value="UniProtKB-KW"/>
</dbReference>
<evidence type="ECO:0000256" key="6">
    <source>
        <dbReference type="SAM" id="SignalP"/>
    </source>
</evidence>
<keyword evidence="9" id="KW-1185">Reference proteome</keyword>
<feature type="transmembrane region" description="Helical" evidence="5">
    <location>
        <begin position="190"/>
        <end position="216"/>
    </location>
</feature>
<feature type="transmembrane region" description="Helical" evidence="5">
    <location>
        <begin position="287"/>
        <end position="309"/>
    </location>
</feature>
<dbReference type="PROSITE" id="PS51257">
    <property type="entry name" value="PROKAR_LIPOPROTEIN"/>
    <property type="match status" value="1"/>
</dbReference>
<dbReference type="InterPro" id="IPR050482">
    <property type="entry name" value="Sensor_HK_TwoCompSys"/>
</dbReference>
<dbReference type="EMBL" id="JBHSRS010000083">
    <property type="protein sequence ID" value="MFC6283374.1"/>
    <property type="molecule type" value="Genomic_DNA"/>
</dbReference>
<keyword evidence="5" id="KW-1133">Transmembrane helix</keyword>
<dbReference type="InterPro" id="IPR011623">
    <property type="entry name" value="7TMR_DISM_rcpt_extracell_dom1"/>
</dbReference>
<dbReference type="SMART" id="SM00387">
    <property type="entry name" value="HATPase_c"/>
    <property type="match status" value="1"/>
</dbReference>
<evidence type="ECO:0000256" key="3">
    <source>
        <dbReference type="ARBA" id="ARBA00023012"/>
    </source>
</evidence>
<dbReference type="Proteomes" id="UP001596270">
    <property type="component" value="Unassembled WGS sequence"/>
</dbReference>
<dbReference type="PANTHER" id="PTHR24421:SF58">
    <property type="entry name" value="SIGNAL TRANSDUCTION HISTIDINE-PROTEIN KINASE_PHOSPHATASE UHPB"/>
    <property type="match status" value="1"/>
</dbReference>
<feature type="coiled-coil region" evidence="4">
    <location>
        <begin position="398"/>
        <end position="432"/>
    </location>
</feature>
<keyword evidence="8" id="KW-0067">ATP-binding</keyword>
<dbReference type="InterPro" id="IPR036890">
    <property type="entry name" value="HATPase_C_sf"/>
</dbReference>
<gene>
    <name evidence="8" type="ORF">ACFQND_19280</name>
</gene>
<comment type="caution">
    <text evidence="8">The sequence shown here is derived from an EMBL/GenBank/DDBJ whole genome shotgun (WGS) entry which is preliminary data.</text>
</comment>
<dbReference type="InterPro" id="IPR003594">
    <property type="entry name" value="HATPase_dom"/>
</dbReference>
<feature type="transmembrane region" description="Helical" evidence="5">
    <location>
        <begin position="344"/>
        <end position="361"/>
    </location>
</feature>
<sequence>MLARAVRLLLLWGGLLACCTGAWATTTVVHYTSAEMLREEAASFRPLAATVDEATLPGRWTQVELPRVIDKPTASGAGKLPVVTTWLRVRLDALQGMKGPTHFYLIRWLAAGQIAVYADGQLRYRSTGSAVWNLFNHPALLLPLNLTADSPPPRTLLIRLDSLSTPEAAISSFYAGDSDSLVEMAAKRDWLAYQLPFMCSAAFLAVGFFSLAVWVVRRQPANLYLFAIALLSSTRRWHFQLGPEKLIVSDAWFIWLTLNALMWQSLITHYFLQFLHGRAMPRLSRVMLGMAVVFSVVTLPVTSVFPSLLALRPHAHLLLIGMGTLVLLVGLWHSWRSRSLDAKMLSIAFLLNYVFGVYDWARIKYVLDLESYYLTPYAAMVLFAMFVVIMFRQYVGALNGVERLNTGLEERLQSREAELAASYDKLRQVEQRETLSRERQRLTQDMHDGLGSSLVSALRVVEGGRLSEADVAEVLKGCIDDLKLTIDSLEPVEADLLLLLATLRFRLGPRLASAGVTLRWEITDVPALNWLDPRNALHILRILQEAFANILKHTRASEIRVATSAAEGYVNVIISDNGQGFDVARAFASGGKGLSNQQRRAQAIGAEILLESSGTGTLLTLRLAEKRPEP</sequence>
<feature type="signal peptide" evidence="6">
    <location>
        <begin position="1"/>
        <end position="24"/>
    </location>
</feature>
<evidence type="ECO:0000313" key="8">
    <source>
        <dbReference type="EMBL" id="MFC6283374.1"/>
    </source>
</evidence>
<dbReference type="Pfam" id="PF02518">
    <property type="entry name" value="HATPase_c"/>
    <property type="match status" value="1"/>
</dbReference>
<dbReference type="SUPFAM" id="SSF55874">
    <property type="entry name" value="ATPase domain of HSP90 chaperone/DNA topoisomerase II/histidine kinase"/>
    <property type="match status" value="1"/>
</dbReference>
<evidence type="ECO:0000256" key="2">
    <source>
        <dbReference type="ARBA" id="ARBA00022777"/>
    </source>
</evidence>
<evidence type="ECO:0000256" key="1">
    <source>
        <dbReference type="ARBA" id="ARBA00022679"/>
    </source>
</evidence>
<dbReference type="PANTHER" id="PTHR24421">
    <property type="entry name" value="NITRATE/NITRITE SENSOR PROTEIN NARX-RELATED"/>
    <property type="match status" value="1"/>
</dbReference>
<feature type="domain" description="Histidine kinase/HSP90-like ATPase" evidence="7">
    <location>
        <begin position="534"/>
        <end position="627"/>
    </location>
</feature>
<feature type="transmembrane region" description="Helical" evidence="5">
    <location>
        <begin position="223"/>
        <end position="239"/>
    </location>
</feature>
<keyword evidence="2" id="KW-0418">Kinase</keyword>
<evidence type="ECO:0000256" key="4">
    <source>
        <dbReference type="SAM" id="Coils"/>
    </source>
</evidence>
<proteinExistence type="predicted"/>
<organism evidence="8 9">
    <name type="scientific">Polaromonas aquatica</name>
    <dbReference type="NCBI Taxonomy" id="332657"/>
    <lineage>
        <taxon>Bacteria</taxon>
        <taxon>Pseudomonadati</taxon>
        <taxon>Pseudomonadota</taxon>
        <taxon>Betaproteobacteria</taxon>
        <taxon>Burkholderiales</taxon>
        <taxon>Comamonadaceae</taxon>
        <taxon>Polaromonas</taxon>
    </lineage>
</organism>
<reference evidence="9" key="1">
    <citation type="journal article" date="2019" name="Int. J. Syst. Evol. Microbiol.">
        <title>The Global Catalogue of Microorganisms (GCM) 10K type strain sequencing project: providing services to taxonomists for standard genome sequencing and annotation.</title>
        <authorList>
            <consortium name="The Broad Institute Genomics Platform"/>
            <consortium name="The Broad Institute Genome Sequencing Center for Infectious Disease"/>
            <person name="Wu L."/>
            <person name="Ma J."/>
        </authorList>
    </citation>
    <scope>NUCLEOTIDE SEQUENCE [LARGE SCALE GENOMIC DNA]</scope>
    <source>
        <strain evidence="9">CCUG 39402</strain>
    </source>
</reference>
<dbReference type="CDD" id="cd16917">
    <property type="entry name" value="HATPase_UhpB-NarQ-NarX-like"/>
    <property type="match status" value="1"/>
</dbReference>
<feature type="transmembrane region" description="Helical" evidence="5">
    <location>
        <begin position="373"/>
        <end position="391"/>
    </location>
</feature>